<gene>
    <name evidence="1" type="ORF">QJ048_06640</name>
</gene>
<proteinExistence type="predicted"/>
<dbReference type="RefSeq" id="WP_282333555.1">
    <property type="nucleotide sequence ID" value="NZ_JASBRG010000003.1"/>
</dbReference>
<reference evidence="1 2" key="1">
    <citation type="submission" date="2023-05" db="EMBL/GenBank/DDBJ databases">
        <title>Genome sequence of Pinibacter sp. MAH-24.</title>
        <authorList>
            <person name="Huq M.A."/>
        </authorList>
    </citation>
    <scope>NUCLEOTIDE SEQUENCE [LARGE SCALE GENOMIC DNA]</scope>
    <source>
        <strain evidence="1 2">MAH-24</strain>
    </source>
</reference>
<sequence length="78" mass="8483">MPIAGLLMLPFMARSAHGNKPFNRFFADIDLGISQVVDLGRPGPAIYTGPVVSSEYYKALTLPGFRLEVYIPVIVATT</sequence>
<organism evidence="1 2">
    <name type="scientific">Pinibacter soli</name>
    <dbReference type="NCBI Taxonomy" id="3044211"/>
    <lineage>
        <taxon>Bacteria</taxon>
        <taxon>Pseudomonadati</taxon>
        <taxon>Bacteroidota</taxon>
        <taxon>Chitinophagia</taxon>
        <taxon>Chitinophagales</taxon>
        <taxon>Chitinophagaceae</taxon>
        <taxon>Pinibacter</taxon>
    </lineage>
</organism>
<evidence type="ECO:0000313" key="2">
    <source>
        <dbReference type="Proteomes" id="UP001226434"/>
    </source>
</evidence>
<dbReference type="EMBL" id="JASBRG010000003">
    <property type="protein sequence ID" value="MDI3319442.1"/>
    <property type="molecule type" value="Genomic_DNA"/>
</dbReference>
<protein>
    <submittedName>
        <fullName evidence="1">Uncharacterized protein</fullName>
    </submittedName>
</protein>
<accession>A0ABT6RC22</accession>
<name>A0ABT6RC22_9BACT</name>
<dbReference type="Proteomes" id="UP001226434">
    <property type="component" value="Unassembled WGS sequence"/>
</dbReference>
<keyword evidence="2" id="KW-1185">Reference proteome</keyword>
<evidence type="ECO:0000313" key="1">
    <source>
        <dbReference type="EMBL" id="MDI3319442.1"/>
    </source>
</evidence>
<comment type="caution">
    <text evidence="1">The sequence shown here is derived from an EMBL/GenBank/DDBJ whole genome shotgun (WGS) entry which is preliminary data.</text>
</comment>